<evidence type="ECO:0000256" key="2">
    <source>
        <dbReference type="ARBA" id="ARBA00004651"/>
    </source>
</evidence>
<dbReference type="Gene3D" id="3.30.565.10">
    <property type="entry name" value="Histidine kinase-like ATPase, C-terminal domain"/>
    <property type="match status" value="1"/>
</dbReference>
<dbReference type="GO" id="GO:0016036">
    <property type="term" value="P:cellular response to phosphate starvation"/>
    <property type="evidence" value="ECO:0007669"/>
    <property type="project" value="TreeGrafter"/>
</dbReference>
<name>A0A380WX42_9FIRM</name>
<dbReference type="Proteomes" id="UP000255124">
    <property type="component" value="Unassembled WGS sequence"/>
</dbReference>
<evidence type="ECO:0000256" key="7">
    <source>
        <dbReference type="ARBA" id="ARBA00022777"/>
    </source>
</evidence>
<proteinExistence type="predicted"/>
<dbReference type="Pfam" id="PF00512">
    <property type="entry name" value="HisKA"/>
    <property type="match status" value="1"/>
</dbReference>
<sequence length="394" mass="45779">MNTKKNIFKNSIIFILVFLITTVLFFASLSKILNDNTFDSVFGEYIPVSNNIDDSLLNWDKISELGGSGFVVDGNKVIRTYNKKYNKEYSYSKLLDFVTLGGENQSTFVFNTYDGNKFFLNYPSEKVSSTVNFNLNKGKSSLKTNVLLFLLLAISSYILIVYFIVRWLFYKINNELAEIYNKQEKEKDILFKGIAHDVKTPLSVILSYSRAMDENIIASEKREEYIKAIEKNAGILNERVDELLEFSSLNSFKVKKEKKDILELVRRYVGDNYSYFLDNKTFVKILFNEDDKFFIDVDEKLFQRVLQNLIQNSIDHNKNEVIITIDFKIDKLIFKDNGKGIDPKNIENIFVPLFTQDASRQGEKLRGMGLSNVKKICDLHKWQVYYKDGFVIAF</sequence>
<evidence type="ECO:0000256" key="4">
    <source>
        <dbReference type="ARBA" id="ARBA00022475"/>
    </source>
</evidence>
<evidence type="ECO:0000313" key="13">
    <source>
        <dbReference type="EMBL" id="SUU92784.1"/>
    </source>
</evidence>
<accession>A0A380WX42</accession>
<keyword evidence="9" id="KW-0902">Two-component regulatory system</keyword>
<dbReference type="SMART" id="SM00388">
    <property type="entry name" value="HisKA"/>
    <property type="match status" value="1"/>
</dbReference>
<dbReference type="OrthoDB" id="9762826at2"/>
<comment type="subcellular location">
    <subcellularLocation>
        <location evidence="2">Cell membrane</location>
        <topology evidence="2">Multi-pass membrane protein</topology>
    </subcellularLocation>
</comment>
<evidence type="ECO:0000256" key="1">
    <source>
        <dbReference type="ARBA" id="ARBA00000085"/>
    </source>
</evidence>
<dbReference type="AlphaFoldDB" id="A0A380WX42"/>
<evidence type="ECO:0000256" key="6">
    <source>
        <dbReference type="ARBA" id="ARBA00022692"/>
    </source>
</evidence>
<evidence type="ECO:0000256" key="3">
    <source>
        <dbReference type="ARBA" id="ARBA00012438"/>
    </source>
</evidence>
<dbReference type="GO" id="GO:0005886">
    <property type="term" value="C:plasma membrane"/>
    <property type="evidence" value="ECO:0007669"/>
    <property type="project" value="UniProtKB-SubCell"/>
</dbReference>
<gene>
    <name evidence="13" type="primary">rstB</name>
    <name evidence="13" type="ORF">NCTC9810_01123</name>
</gene>
<dbReference type="EMBL" id="UFTA01000002">
    <property type="protein sequence ID" value="SUU92784.1"/>
    <property type="molecule type" value="Genomic_DNA"/>
</dbReference>
<dbReference type="InterPro" id="IPR050351">
    <property type="entry name" value="BphY/WalK/GraS-like"/>
</dbReference>
<dbReference type="Pfam" id="PF02518">
    <property type="entry name" value="HATPase_c"/>
    <property type="match status" value="1"/>
</dbReference>
<dbReference type="CDD" id="cd00082">
    <property type="entry name" value="HisKA"/>
    <property type="match status" value="1"/>
</dbReference>
<dbReference type="InterPro" id="IPR003661">
    <property type="entry name" value="HisK_dim/P_dom"/>
</dbReference>
<feature type="domain" description="Histidine kinase" evidence="12">
    <location>
        <begin position="193"/>
        <end position="394"/>
    </location>
</feature>
<evidence type="ECO:0000256" key="10">
    <source>
        <dbReference type="ARBA" id="ARBA00023136"/>
    </source>
</evidence>
<dbReference type="PROSITE" id="PS50109">
    <property type="entry name" value="HIS_KIN"/>
    <property type="match status" value="1"/>
</dbReference>
<keyword evidence="6 11" id="KW-0812">Transmembrane</keyword>
<dbReference type="PANTHER" id="PTHR45453">
    <property type="entry name" value="PHOSPHATE REGULON SENSOR PROTEIN PHOR"/>
    <property type="match status" value="1"/>
</dbReference>
<keyword evidence="10 11" id="KW-0472">Membrane</keyword>
<dbReference type="EC" id="2.7.13.3" evidence="3"/>
<dbReference type="SUPFAM" id="SSF47384">
    <property type="entry name" value="Homodimeric domain of signal transducing histidine kinase"/>
    <property type="match status" value="1"/>
</dbReference>
<reference evidence="13 14" key="1">
    <citation type="submission" date="2018-06" db="EMBL/GenBank/DDBJ databases">
        <authorList>
            <consortium name="Pathogen Informatics"/>
            <person name="Doyle S."/>
        </authorList>
    </citation>
    <scope>NUCLEOTIDE SEQUENCE [LARGE SCALE GENOMIC DNA]</scope>
    <source>
        <strain evidence="13 14">NCTC9810</strain>
    </source>
</reference>
<dbReference type="RefSeq" id="WP_115595458.1">
    <property type="nucleotide sequence ID" value="NZ_UFTA01000002.1"/>
</dbReference>
<feature type="transmembrane region" description="Helical" evidence="11">
    <location>
        <begin position="12"/>
        <end position="33"/>
    </location>
</feature>
<keyword evidence="8 11" id="KW-1133">Transmembrane helix</keyword>
<dbReference type="PANTHER" id="PTHR45453:SF2">
    <property type="entry name" value="HISTIDINE KINASE"/>
    <property type="match status" value="1"/>
</dbReference>
<evidence type="ECO:0000256" key="8">
    <source>
        <dbReference type="ARBA" id="ARBA00022989"/>
    </source>
</evidence>
<keyword evidence="7" id="KW-0418">Kinase</keyword>
<dbReference type="InterPro" id="IPR003594">
    <property type="entry name" value="HATPase_dom"/>
</dbReference>
<dbReference type="GO" id="GO:0000155">
    <property type="term" value="F:phosphorelay sensor kinase activity"/>
    <property type="evidence" value="ECO:0007669"/>
    <property type="project" value="InterPro"/>
</dbReference>
<dbReference type="InterPro" id="IPR005467">
    <property type="entry name" value="His_kinase_dom"/>
</dbReference>
<dbReference type="SMART" id="SM00387">
    <property type="entry name" value="HATPase_c"/>
    <property type="match status" value="1"/>
</dbReference>
<keyword evidence="4" id="KW-1003">Cell membrane</keyword>
<evidence type="ECO:0000259" key="12">
    <source>
        <dbReference type="PROSITE" id="PS50109"/>
    </source>
</evidence>
<dbReference type="SUPFAM" id="SSF55874">
    <property type="entry name" value="ATPase domain of HSP90 chaperone/DNA topoisomerase II/histidine kinase"/>
    <property type="match status" value="1"/>
</dbReference>
<comment type="catalytic activity">
    <reaction evidence="1">
        <text>ATP + protein L-histidine = ADP + protein N-phospho-L-histidine.</text>
        <dbReference type="EC" id="2.7.13.3"/>
    </reaction>
</comment>
<feature type="transmembrane region" description="Helical" evidence="11">
    <location>
        <begin position="146"/>
        <end position="165"/>
    </location>
</feature>
<dbReference type="GO" id="GO:0004721">
    <property type="term" value="F:phosphoprotein phosphatase activity"/>
    <property type="evidence" value="ECO:0007669"/>
    <property type="project" value="TreeGrafter"/>
</dbReference>
<protein>
    <recommendedName>
        <fullName evidence="3">histidine kinase</fullName>
        <ecNumber evidence="3">2.7.13.3</ecNumber>
    </recommendedName>
</protein>
<dbReference type="InterPro" id="IPR036890">
    <property type="entry name" value="HATPase_C_sf"/>
</dbReference>
<evidence type="ECO:0000256" key="5">
    <source>
        <dbReference type="ARBA" id="ARBA00022679"/>
    </source>
</evidence>
<dbReference type="Gene3D" id="1.10.287.130">
    <property type="match status" value="1"/>
</dbReference>
<evidence type="ECO:0000313" key="14">
    <source>
        <dbReference type="Proteomes" id="UP000255124"/>
    </source>
</evidence>
<evidence type="ECO:0000256" key="9">
    <source>
        <dbReference type="ARBA" id="ARBA00023012"/>
    </source>
</evidence>
<evidence type="ECO:0000256" key="11">
    <source>
        <dbReference type="SAM" id="Phobius"/>
    </source>
</evidence>
<keyword evidence="5 13" id="KW-0808">Transferase</keyword>
<organism evidence="13 14">
    <name type="scientific">Anaerococcus octavius</name>
    <dbReference type="NCBI Taxonomy" id="54007"/>
    <lineage>
        <taxon>Bacteria</taxon>
        <taxon>Bacillati</taxon>
        <taxon>Bacillota</taxon>
        <taxon>Tissierellia</taxon>
        <taxon>Tissierellales</taxon>
        <taxon>Peptoniphilaceae</taxon>
        <taxon>Anaerococcus</taxon>
    </lineage>
</organism>
<dbReference type="InterPro" id="IPR036097">
    <property type="entry name" value="HisK_dim/P_sf"/>
</dbReference>